<dbReference type="Gene3D" id="1.10.510.10">
    <property type="entry name" value="Transferase(Phosphotransferase) domain 1"/>
    <property type="match status" value="1"/>
</dbReference>
<evidence type="ECO:0000313" key="9">
    <source>
        <dbReference type="Proteomes" id="UP001249851"/>
    </source>
</evidence>
<dbReference type="SMART" id="SM00220">
    <property type="entry name" value="S_TKc"/>
    <property type="match status" value="1"/>
</dbReference>
<comment type="caution">
    <text evidence="8">The sequence shown here is derived from an EMBL/GenBank/DDBJ whole genome shotgun (WGS) entry which is preliminary data.</text>
</comment>
<dbReference type="EMBL" id="JARQWQ010000002">
    <property type="protein sequence ID" value="KAK2573794.1"/>
    <property type="molecule type" value="Genomic_DNA"/>
</dbReference>
<reference evidence="8" key="2">
    <citation type="journal article" date="2023" name="Science">
        <title>Genomic signatures of disease resistance in endangered staghorn corals.</title>
        <authorList>
            <person name="Vollmer S.V."/>
            <person name="Selwyn J.D."/>
            <person name="Despard B.A."/>
            <person name="Roesel C.L."/>
        </authorList>
    </citation>
    <scope>NUCLEOTIDE SEQUENCE</scope>
    <source>
        <strain evidence="8">K2</strain>
    </source>
</reference>
<evidence type="ECO:0000313" key="8">
    <source>
        <dbReference type="EMBL" id="KAK2573794.1"/>
    </source>
</evidence>
<dbReference type="SMART" id="SM00133">
    <property type="entry name" value="S_TK_X"/>
    <property type="match status" value="1"/>
</dbReference>
<keyword evidence="1" id="KW-0723">Serine/threonine-protein kinase</keyword>
<dbReference type="PROSITE" id="PS50011">
    <property type="entry name" value="PROTEIN_KINASE_DOM"/>
    <property type="match status" value="1"/>
</dbReference>
<dbReference type="Pfam" id="PF00069">
    <property type="entry name" value="Pkinase"/>
    <property type="match status" value="2"/>
</dbReference>
<dbReference type="InterPro" id="IPR000719">
    <property type="entry name" value="Prot_kinase_dom"/>
</dbReference>
<dbReference type="Proteomes" id="UP001249851">
    <property type="component" value="Unassembled WGS sequence"/>
</dbReference>
<evidence type="ECO:0000256" key="5">
    <source>
        <dbReference type="ARBA" id="ARBA00022840"/>
    </source>
</evidence>
<dbReference type="AlphaFoldDB" id="A0AAD9R666"/>
<dbReference type="PANTHER" id="PTHR24353:SF37">
    <property type="entry name" value="CAMP-DEPENDENT PROTEIN KINASE CATALYTIC SUBUNIT PRKX"/>
    <property type="match status" value="1"/>
</dbReference>
<evidence type="ECO:0000256" key="1">
    <source>
        <dbReference type="ARBA" id="ARBA00022527"/>
    </source>
</evidence>
<gene>
    <name evidence="8" type="ORF">P5673_001494</name>
</gene>
<evidence type="ECO:0000259" key="6">
    <source>
        <dbReference type="PROSITE" id="PS50011"/>
    </source>
</evidence>
<dbReference type="GO" id="GO:0005829">
    <property type="term" value="C:cytosol"/>
    <property type="evidence" value="ECO:0007669"/>
    <property type="project" value="TreeGrafter"/>
</dbReference>
<dbReference type="PANTHER" id="PTHR24353">
    <property type="entry name" value="CYCLIC NUCLEOTIDE-DEPENDENT PROTEIN KINASE"/>
    <property type="match status" value="1"/>
</dbReference>
<accession>A0AAD9R666</accession>
<evidence type="ECO:0000256" key="3">
    <source>
        <dbReference type="ARBA" id="ARBA00022741"/>
    </source>
</evidence>
<feature type="domain" description="Protein kinase" evidence="6">
    <location>
        <begin position="1"/>
        <end position="225"/>
    </location>
</feature>
<name>A0AAD9R666_ACRCE</name>
<proteinExistence type="predicted"/>
<keyword evidence="5" id="KW-0067">ATP-binding</keyword>
<dbReference type="GO" id="GO:0004691">
    <property type="term" value="F:cAMP-dependent protein kinase activity"/>
    <property type="evidence" value="ECO:0007669"/>
    <property type="project" value="TreeGrafter"/>
</dbReference>
<organism evidence="8 9">
    <name type="scientific">Acropora cervicornis</name>
    <name type="common">Staghorn coral</name>
    <dbReference type="NCBI Taxonomy" id="6130"/>
    <lineage>
        <taxon>Eukaryota</taxon>
        <taxon>Metazoa</taxon>
        <taxon>Cnidaria</taxon>
        <taxon>Anthozoa</taxon>
        <taxon>Hexacorallia</taxon>
        <taxon>Scleractinia</taxon>
        <taxon>Astrocoeniina</taxon>
        <taxon>Acroporidae</taxon>
        <taxon>Acropora</taxon>
    </lineage>
</organism>
<evidence type="ECO:0000256" key="2">
    <source>
        <dbReference type="ARBA" id="ARBA00022679"/>
    </source>
</evidence>
<evidence type="ECO:0000256" key="4">
    <source>
        <dbReference type="ARBA" id="ARBA00022777"/>
    </source>
</evidence>
<keyword evidence="4 8" id="KW-0418">Kinase</keyword>
<dbReference type="Gene3D" id="3.30.200.20">
    <property type="entry name" value="Phosphorylase Kinase, domain 1"/>
    <property type="match status" value="2"/>
</dbReference>
<feature type="domain" description="AGC-kinase C-terminal" evidence="7">
    <location>
        <begin position="171"/>
        <end position="225"/>
    </location>
</feature>
<dbReference type="GO" id="GO:0005524">
    <property type="term" value="F:ATP binding"/>
    <property type="evidence" value="ECO:0007669"/>
    <property type="project" value="UniProtKB-KW"/>
</dbReference>
<dbReference type="InterPro" id="IPR011009">
    <property type="entry name" value="Kinase-like_dom_sf"/>
</dbReference>
<keyword evidence="2" id="KW-0808">Transferase</keyword>
<dbReference type="PROSITE" id="PS51285">
    <property type="entry name" value="AGC_KINASE_CTER"/>
    <property type="match status" value="1"/>
</dbReference>
<dbReference type="InterPro" id="IPR000961">
    <property type="entry name" value="AGC-kinase_C"/>
</dbReference>
<protein>
    <submittedName>
        <fullName evidence="8">cAMP-dependent protein kinase catalytic subunit 3</fullName>
    </submittedName>
</protein>
<reference evidence="8" key="1">
    <citation type="journal article" date="2023" name="G3 (Bethesda)">
        <title>Whole genome assembly and annotation of the endangered Caribbean coral Acropora cervicornis.</title>
        <authorList>
            <person name="Selwyn J.D."/>
            <person name="Vollmer S.V."/>
        </authorList>
    </citation>
    <scope>NUCLEOTIDE SEQUENCE</scope>
    <source>
        <strain evidence="8">K2</strain>
    </source>
</reference>
<dbReference type="SUPFAM" id="SSF56112">
    <property type="entry name" value="Protein kinase-like (PK-like)"/>
    <property type="match status" value="1"/>
</dbReference>
<evidence type="ECO:0000259" key="7">
    <source>
        <dbReference type="PROSITE" id="PS51285"/>
    </source>
</evidence>
<sequence>MASSCASASKKKDKRTTLVDFELSTTLGTGTFGRVLLCRDRITSEYHALKIMNIREVIRLKQVEHVQNEKSILSKIEHPFIVNLTWTLCGTPEYLAPEIIQSKGHNKAVDWWALGILIYEMLVGYPPFFDDNPFGIYEKILSGKVEWPKHLETTAAKFNGTEDVKCHKWFKAIDWNLVYQRKLKAPIIPKLSHPGDTRNFDDYPEENWKAAPPLTGKLLDPFNDF</sequence>
<keyword evidence="3" id="KW-0547">Nucleotide-binding</keyword>
<dbReference type="GO" id="GO:0005952">
    <property type="term" value="C:cAMP-dependent protein kinase complex"/>
    <property type="evidence" value="ECO:0007669"/>
    <property type="project" value="TreeGrafter"/>
</dbReference>
<keyword evidence="9" id="KW-1185">Reference proteome</keyword>